<feature type="transmembrane region" description="Helical" evidence="8">
    <location>
        <begin position="230"/>
        <end position="247"/>
    </location>
</feature>
<dbReference type="EMBL" id="LGHJ01000015">
    <property type="protein sequence ID" value="KPL75242.1"/>
    <property type="molecule type" value="Genomic_DNA"/>
</dbReference>
<dbReference type="GO" id="GO:0005886">
    <property type="term" value="C:plasma membrane"/>
    <property type="evidence" value="ECO:0007669"/>
    <property type="project" value="UniProtKB-SubCell"/>
</dbReference>
<keyword evidence="11" id="KW-1185">Reference proteome</keyword>
<dbReference type="PANTHER" id="PTHR33908:SF11">
    <property type="entry name" value="MEMBRANE PROTEIN"/>
    <property type="match status" value="1"/>
</dbReference>
<dbReference type="GO" id="GO:0009103">
    <property type="term" value="P:lipopolysaccharide biosynthetic process"/>
    <property type="evidence" value="ECO:0007669"/>
    <property type="project" value="UniProtKB-ARBA"/>
</dbReference>
<dbReference type="InterPro" id="IPR038731">
    <property type="entry name" value="RgtA/B/C-like"/>
</dbReference>
<dbReference type="GO" id="GO:0016763">
    <property type="term" value="F:pentosyltransferase activity"/>
    <property type="evidence" value="ECO:0007669"/>
    <property type="project" value="TreeGrafter"/>
</dbReference>
<keyword evidence="7 8" id="KW-0472">Membrane</keyword>
<feature type="transmembrane region" description="Helical" evidence="8">
    <location>
        <begin position="61"/>
        <end position="78"/>
    </location>
</feature>
<feature type="transmembrane region" description="Helical" evidence="8">
    <location>
        <begin position="207"/>
        <end position="224"/>
    </location>
</feature>
<dbReference type="RefSeq" id="WP_061913250.1">
    <property type="nucleotide sequence ID" value="NZ_DF967971.1"/>
</dbReference>
<feature type="transmembrane region" description="Helical" evidence="8">
    <location>
        <begin position="176"/>
        <end position="195"/>
    </location>
</feature>
<feature type="transmembrane region" description="Helical" evidence="8">
    <location>
        <begin position="485"/>
        <end position="502"/>
    </location>
</feature>
<dbReference type="PANTHER" id="PTHR33908">
    <property type="entry name" value="MANNOSYLTRANSFERASE YKCB-RELATED"/>
    <property type="match status" value="1"/>
</dbReference>
<gene>
    <name evidence="10" type="ORF">AC812_09830</name>
</gene>
<feature type="transmembrane region" description="Helical" evidence="8">
    <location>
        <begin position="460"/>
        <end position="479"/>
    </location>
</feature>
<evidence type="ECO:0000256" key="7">
    <source>
        <dbReference type="ARBA" id="ARBA00023136"/>
    </source>
</evidence>
<evidence type="ECO:0000313" key="11">
    <source>
        <dbReference type="Proteomes" id="UP000050514"/>
    </source>
</evidence>
<proteinExistence type="predicted"/>
<comment type="caution">
    <text evidence="10">The sequence shown here is derived from an EMBL/GenBank/DDBJ whole genome shotgun (WGS) entry which is preliminary data.</text>
</comment>
<dbReference type="OrthoDB" id="156797at2"/>
<evidence type="ECO:0000256" key="6">
    <source>
        <dbReference type="ARBA" id="ARBA00022989"/>
    </source>
</evidence>
<keyword evidence="6 8" id="KW-1133">Transmembrane helix</keyword>
<keyword evidence="3" id="KW-0328">Glycosyltransferase</keyword>
<dbReference type="InterPro" id="IPR050297">
    <property type="entry name" value="LipidA_mod_glycosyltrf_83"/>
</dbReference>
<keyword evidence="5 8" id="KW-0812">Transmembrane</keyword>
<evidence type="ECO:0000256" key="5">
    <source>
        <dbReference type="ARBA" id="ARBA00022692"/>
    </source>
</evidence>
<evidence type="ECO:0000256" key="8">
    <source>
        <dbReference type="SAM" id="Phobius"/>
    </source>
</evidence>
<sequence length="631" mass="70902">MLVILPALSWLVIGLIFWRRAPFQNDLRLNLLLSWVVWAAGLTALTELAGMLGLLSRLPLAAGWGIILLTGLALLRRSPRSHQTPGLPGLLRSLPRSDALLLAGLGLVALLTLVIGLVAAPNNWDSMVYHLSRVMHWLQDQSLAFYPTHILRQLYLNPWTEYVHAHLYALSDSDRFLNLVQWFSGIGAMLGVSLLARQLGAGKTGQILAAVFAGTLPMTVLQMTSTQNDLTAAFWLVCVAVFALEDLRSPNRTAQTALGLSLGLAVLTKSTAYLFAFPIMAAYVIRRWQQSRAAFVRPLMVVAALALLLNLPHYARNFTAFGSPLGPAEETRLYRNQRFGVDVLLSNLSRNLALHFVTVSPLNEALEGAVISLHNGLKLDVNDPQTTWQDHRFALKRFVVNEDFTGAPLHVLALMATLVILGLRRKKLQNQEVWIHTGILLAGLLIFCGFLRWQLWHARLHLPLLVLSGGIIGLLPQVIPMRFSRWLGVLLLISTLPIFYFNQNKPLAQDWNIFNLPRREVMIIRKNLVVPYIEGVNYLTGERRCTQLGLYLPDEEWEYPVWGLYREAEIGPFRIEHVLVNNPSNRLPRQPFEPCAIFATQPLPGGETVQLEGKPFRLTWEMPPVRIYTEE</sequence>
<feature type="transmembrane region" description="Helical" evidence="8">
    <location>
        <begin position="35"/>
        <end position="55"/>
    </location>
</feature>
<comment type="subcellular location">
    <subcellularLocation>
        <location evidence="1">Cell membrane</location>
        <topology evidence="1">Multi-pass membrane protein</topology>
    </subcellularLocation>
</comment>
<keyword evidence="4" id="KW-0808">Transferase</keyword>
<organism evidence="10 11">
    <name type="scientific">Bellilinea caldifistulae</name>
    <dbReference type="NCBI Taxonomy" id="360411"/>
    <lineage>
        <taxon>Bacteria</taxon>
        <taxon>Bacillati</taxon>
        <taxon>Chloroflexota</taxon>
        <taxon>Anaerolineae</taxon>
        <taxon>Anaerolineales</taxon>
        <taxon>Anaerolineaceae</taxon>
        <taxon>Bellilinea</taxon>
    </lineage>
</organism>
<feature type="transmembrane region" description="Helical" evidence="8">
    <location>
        <begin position="6"/>
        <end position="23"/>
    </location>
</feature>
<keyword evidence="2" id="KW-1003">Cell membrane</keyword>
<dbReference type="Pfam" id="PF13231">
    <property type="entry name" value="PMT_2"/>
    <property type="match status" value="1"/>
</dbReference>
<dbReference type="Proteomes" id="UP000050514">
    <property type="component" value="Unassembled WGS sequence"/>
</dbReference>
<evidence type="ECO:0000256" key="3">
    <source>
        <dbReference type="ARBA" id="ARBA00022676"/>
    </source>
</evidence>
<evidence type="ECO:0000259" key="9">
    <source>
        <dbReference type="Pfam" id="PF13231"/>
    </source>
</evidence>
<protein>
    <recommendedName>
        <fullName evidence="9">Glycosyltransferase RgtA/B/C/D-like domain-containing protein</fullName>
    </recommendedName>
</protein>
<feature type="transmembrane region" description="Helical" evidence="8">
    <location>
        <begin position="259"/>
        <end position="285"/>
    </location>
</feature>
<name>A0A0N8GMG6_9CHLR</name>
<dbReference type="STRING" id="360411.AC812_09830"/>
<evidence type="ECO:0000313" key="10">
    <source>
        <dbReference type="EMBL" id="KPL75242.1"/>
    </source>
</evidence>
<dbReference type="AlphaFoldDB" id="A0A0N8GMG6"/>
<accession>A0A0N8GMG6</accession>
<feature type="transmembrane region" description="Helical" evidence="8">
    <location>
        <begin position="433"/>
        <end position="453"/>
    </location>
</feature>
<evidence type="ECO:0000256" key="2">
    <source>
        <dbReference type="ARBA" id="ARBA00022475"/>
    </source>
</evidence>
<evidence type="ECO:0000256" key="4">
    <source>
        <dbReference type="ARBA" id="ARBA00022679"/>
    </source>
</evidence>
<feature type="transmembrane region" description="Helical" evidence="8">
    <location>
        <begin position="291"/>
        <end position="311"/>
    </location>
</feature>
<feature type="domain" description="Glycosyltransferase RgtA/B/C/D-like" evidence="9">
    <location>
        <begin position="160"/>
        <end position="313"/>
    </location>
</feature>
<feature type="transmembrane region" description="Helical" evidence="8">
    <location>
        <begin position="404"/>
        <end position="421"/>
    </location>
</feature>
<reference evidence="10 11" key="1">
    <citation type="submission" date="2015-07" db="EMBL/GenBank/DDBJ databases">
        <title>Draft genome of Bellilinea caldifistulae DSM 17877.</title>
        <authorList>
            <person name="Hemp J."/>
            <person name="Ward L.M."/>
            <person name="Pace L.A."/>
            <person name="Fischer W.W."/>
        </authorList>
    </citation>
    <scope>NUCLEOTIDE SEQUENCE [LARGE SCALE GENOMIC DNA]</scope>
    <source>
        <strain evidence="10 11">GOMI-1</strain>
    </source>
</reference>
<feature type="transmembrane region" description="Helical" evidence="8">
    <location>
        <begin position="99"/>
        <end position="120"/>
    </location>
</feature>
<evidence type="ECO:0000256" key="1">
    <source>
        <dbReference type="ARBA" id="ARBA00004651"/>
    </source>
</evidence>